<dbReference type="EMBL" id="FXTY01000003">
    <property type="protein sequence ID" value="SMP18438.1"/>
    <property type="molecule type" value="Genomic_DNA"/>
</dbReference>
<gene>
    <name evidence="2" type="ORF">SAMN06265373_103273</name>
</gene>
<accession>A0ABY1NVI9</accession>
<reference evidence="2 3" key="1">
    <citation type="submission" date="2017-05" db="EMBL/GenBank/DDBJ databases">
        <authorList>
            <person name="Varghese N."/>
            <person name="Submissions S."/>
        </authorList>
    </citation>
    <scope>NUCLEOTIDE SEQUENCE [LARGE SCALE GENOMIC DNA]</scope>
    <source>
        <strain evidence="2 3">DSM 29734</strain>
    </source>
</reference>
<evidence type="ECO:0000313" key="3">
    <source>
        <dbReference type="Proteomes" id="UP001157961"/>
    </source>
</evidence>
<dbReference type="Pfam" id="PF12228">
    <property type="entry name" value="DUF3604"/>
    <property type="match status" value="1"/>
</dbReference>
<dbReference type="InterPro" id="IPR022028">
    <property type="entry name" value="DUF3604"/>
</dbReference>
<dbReference type="Proteomes" id="UP001157961">
    <property type="component" value="Unassembled WGS sequence"/>
</dbReference>
<dbReference type="RefSeq" id="WP_283425725.1">
    <property type="nucleotide sequence ID" value="NZ_FXTY01000003.1"/>
</dbReference>
<evidence type="ECO:0008006" key="4">
    <source>
        <dbReference type="Google" id="ProtNLM"/>
    </source>
</evidence>
<proteinExistence type="predicted"/>
<organism evidence="2 3">
    <name type="scientific">Shimia sagamensis</name>
    <dbReference type="NCBI Taxonomy" id="1566352"/>
    <lineage>
        <taxon>Bacteria</taxon>
        <taxon>Pseudomonadati</taxon>
        <taxon>Pseudomonadota</taxon>
        <taxon>Alphaproteobacteria</taxon>
        <taxon>Rhodobacterales</taxon>
        <taxon>Roseobacteraceae</taxon>
    </lineage>
</organism>
<feature type="signal peptide" evidence="1">
    <location>
        <begin position="1"/>
        <end position="36"/>
    </location>
</feature>
<keyword evidence="3" id="KW-1185">Reference proteome</keyword>
<evidence type="ECO:0000256" key="1">
    <source>
        <dbReference type="SAM" id="SignalP"/>
    </source>
</evidence>
<sequence>MTHVGSAFYPVTLSRAKTCVAALSTATLLLAAPGNAQVVPSEEAAESGFADAPYSPYANRSFPTFPLWGETHLHTGLSLDAGAFGNILGPDDAWRFAKGEQVVSSTGQPVKLSRPLDWMVLTDHTDLMGFAPDLQAGKPGVLADPKGREWYEGYKKGGAEAGKTAFDLITNFAQMTLPELLVESYSPGADPFAFTWEKIVNAAEEHNDPGRFTAFIGFEWTSVPKGFNLHRNVMLRDGPTRALQVVPPVTQPPMGDTDPFHLWDWLETYQEKTGGRAVAFAHNGNLSNGWMFPTEDTYHGGKVDEQYVQLRAKWEPHYEITQIKGDGEAHPFLSPDDEFADYENWDTGNLDLTELKTEDMLGREYAREALKQGLALEKKLGVNPYKFGIGGATDSHTGLATAEEENFFSKSVSVEPSPTRIDHPFIASDLGRIEGHQLVASGYTAVWATENTRSAIFDAFKRRETYATTGPRMGLRFFGGWEFDENDMRTRNPAVVGYAKGVPMGGDLQANEGGGSAPSFLLAALRDPIGANLDRMQVIKGWMDADGGLHEKVYDVAWSGDREMDANGKVPEVGNTVDLETASWANTIGASELTSVWTDPDFDPAQPAFYYVRVLEIPTPRWVVYDKLRFGIDLPAEAQLIHQERAYSSPIWYTPPKG</sequence>
<feature type="chain" id="PRO_5046524508" description="DUF3604 domain-containing protein" evidence="1">
    <location>
        <begin position="37"/>
        <end position="658"/>
    </location>
</feature>
<evidence type="ECO:0000313" key="2">
    <source>
        <dbReference type="EMBL" id="SMP18438.1"/>
    </source>
</evidence>
<protein>
    <recommendedName>
        <fullName evidence="4">DUF3604 domain-containing protein</fullName>
    </recommendedName>
</protein>
<comment type="caution">
    <text evidence="2">The sequence shown here is derived from an EMBL/GenBank/DDBJ whole genome shotgun (WGS) entry which is preliminary data.</text>
</comment>
<name>A0ABY1NVI9_9RHOB</name>
<keyword evidence="1" id="KW-0732">Signal</keyword>